<keyword evidence="6" id="KW-0732">Signal</keyword>
<evidence type="ECO:0000256" key="6">
    <source>
        <dbReference type="SAM" id="SignalP"/>
    </source>
</evidence>
<dbReference type="Gene3D" id="3.20.20.70">
    <property type="entry name" value="Aldolase class I"/>
    <property type="match status" value="1"/>
</dbReference>
<dbReference type="GO" id="GO:0016787">
    <property type="term" value="F:hydrolase activity"/>
    <property type="evidence" value="ECO:0007669"/>
    <property type="project" value="UniProtKB-KW"/>
</dbReference>
<proteinExistence type="predicted"/>
<dbReference type="InterPro" id="IPR017853">
    <property type="entry name" value="GH"/>
</dbReference>
<dbReference type="InterPro" id="IPR013780">
    <property type="entry name" value="Glyco_hydro_b"/>
</dbReference>
<evidence type="ECO:0000256" key="4">
    <source>
        <dbReference type="ARBA" id="ARBA00022837"/>
    </source>
</evidence>
<evidence type="ECO:0000256" key="1">
    <source>
        <dbReference type="ARBA" id="ARBA00001913"/>
    </source>
</evidence>
<dbReference type="RefSeq" id="WP_349093560.1">
    <property type="nucleotide sequence ID" value="NZ_JBBMFL010000001.1"/>
</dbReference>
<name>A0ABV1GSL6_9BACT</name>
<dbReference type="PANTHER" id="PTHR35803">
    <property type="entry name" value="GLUCAN 1,4-ALPHA-GLUCOSIDASE SUSB-RELATED"/>
    <property type="match status" value="1"/>
</dbReference>
<feature type="chain" id="PRO_5046592732" evidence="6">
    <location>
        <begin position="19"/>
        <end position="673"/>
    </location>
</feature>
<feature type="domain" description="Glycosyl-hydrolase 97 catalytic" evidence="7">
    <location>
        <begin position="312"/>
        <end position="466"/>
    </location>
</feature>
<evidence type="ECO:0000256" key="5">
    <source>
        <dbReference type="ARBA" id="ARBA00023295"/>
    </source>
</evidence>
<keyword evidence="3 10" id="KW-0378">Hydrolase</keyword>
<evidence type="ECO:0000313" key="11">
    <source>
        <dbReference type="Proteomes" id="UP001460202"/>
    </source>
</evidence>
<comment type="subunit">
    <text evidence="2">Monomer.</text>
</comment>
<dbReference type="PANTHER" id="PTHR35803:SF2">
    <property type="entry name" value="RETAINING ALPHA-GALACTOSIDASE"/>
    <property type="match status" value="1"/>
</dbReference>
<dbReference type="Gene3D" id="2.70.98.10">
    <property type="match status" value="1"/>
</dbReference>
<keyword evidence="4" id="KW-0106">Calcium</keyword>
<evidence type="ECO:0000313" key="10">
    <source>
        <dbReference type="EMBL" id="MEQ2543388.1"/>
    </source>
</evidence>
<accession>A0ABV1GSL6</accession>
<dbReference type="Gene3D" id="2.60.40.1180">
    <property type="entry name" value="Golgi alpha-mannosidase II"/>
    <property type="match status" value="1"/>
</dbReference>
<sequence length="673" mass="75581">MIRKLFLSIALLPLTVSAADYRLTSPDGGIVLEVVCGDSLTYRVEAAGEIVFTPSPLAMTFTDGTVWGVQPKVVKKNYSESDSQIPSPLYRKSSVRDRYKQLTLTFRGGYGVDFRAYDDGVAYRFFSLDDTPRTVTDELVRFNFAADHEAVVPYVLDREGTKKTFAQQFNNSFENVYTHAALSELDPQRLMFLPLAVRLPSGRAVCITEADLESYPGMYLNHDGRGTSLRGVFPPCPKATRTGGHNNIQRLVTETEPYIARIGGARTFPWRAAAIVAEDAGLLDCDLVYRLGAPCRLNDTAWIRPGQTAWEWWNDWGVYGVDFKSGINTETYKHYIDFAAEYGLEYVLLDEGWSRIGTGDLYQVVPELDLPEVVAYANEKGVGVLLWAGYAAIDRDFEGICRHYAAMGVKGFKIDFFDRDDQELVEFVYHAAETAARYRLVLNLHGMYKPTGLQRTYPNLINFEGVFGLERVKWTSPEEADPVLYDVTVPFIRQFAGPMDYTQGAMLNANRKNFRARTEEPMSLGTRCRQLAEYIVFESPLAMLCDSPAKYRDAEECARFIASVPTVWDQTRPLAGRIGEYVATARRKGRTWYLGGITDWNARTLTLDLGMLGEGDHAVTLFRDGVNADRYAQDYKCETFRLGTSRQLTVEMAPGGGFAAIITPINRQTPCDD</sequence>
<evidence type="ECO:0000259" key="7">
    <source>
        <dbReference type="Pfam" id="PF10566"/>
    </source>
</evidence>
<evidence type="ECO:0000256" key="2">
    <source>
        <dbReference type="ARBA" id="ARBA00011245"/>
    </source>
</evidence>
<dbReference type="EMBL" id="JBBMFL010000001">
    <property type="protein sequence ID" value="MEQ2543388.1"/>
    <property type="molecule type" value="Genomic_DNA"/>
</dbReference>
<reference evidence="10 11" key="1">
    <citation type="submission" date="2024-03" db="EMBL/GenBank/DDBJ databases">
        <title>Human intestinal bacterial collection.</title>
        <authorList>
            <person name="Pauvert C."/>
            <person name="Hitch T.C.A."/>
            <person name="Clavel T."/>
        </authorList>
    </citation>
    <scope>NUCLEOTIDE SEQUENCE [LARGE SCALE GENOMIC DNA]</scope>
    <source>
        <strain evidence="10 11">CLA-KB-H122</strain>
    </source>
</reference>
<dbReference type="Pfam" id="PF14509">
    <property type="entry name" value="GH97_C"/>
    <property type="match status" value="1"/>
</dbReference>
<dbReference type="Pfam" id="PF10566">
    <property type="entry name" value="Glyco_hydro_97"/>
    <property type="match status" value="1"/>
</dbReference>
<gene>
    <name evidence="10" type="ORF">WMO46_00280</name>
</gene>
<dbReference type="Pfam" id="PF14508">
    <property type="entry name" value="GH97_N"/>
    <property type="match status" value="1"/>
</dbReference>
<dbReference type="InterPro" id="IPR013785">
    <property type="entry name" value="Aldolase_TIM"/>
</dbReference>
<evidence type="ECO:0000256" key="3">
    <source>
        <dbReference type="ARBA" id="ARBA00022801"/>
    </source>
</evidence>
<dbReference type="SUPFAM" id="SSF51445">
    <property type="entry name" value="(Trans)glycosidases"/>
    <property type="match status" value="1"/>
</dbReference>
<dbReference type="InterPro" id="IPR014718">
    <property type="entry name" value="GH-type_carb-bd"/>
</dbReference>
<dbReference type="Proteomes" id="UP001460202">
    <property type="component" value="Unassembled WGS sequence"/>
</dbReference>
<feature type="signal peptide" evidence="6">
    <location>
        <begin position="1"/>
        <end position="18"/>
    </location>
</feature>
<dbReference type="InterPro" id="IPR019563">
    <property type="entry name" value="GH97_catalytic"/>
</dbReference>
<keyword evidence="5" id="KW-0326">Glycosidase</keyword>
<feature type="domain" description="Glycosyl-hydrolase 97 C-terminal oligomerisation" evidence="9">
    <location>
        <begin position="567"/>
        <end position="662"/>
    </location>
</feature>
<evidence type="ECO:0000259" key="9">
    <source>
        <dbReference type="Pfam" id="PF14509"/>
    </source>
</evidence>
<dbReference type="InterPro" id="IPR052720">
    <property type="entry name" value="Glycosyl_hydrolase_97"/>
</dbReference>
<comment type="cofactor">
    <cofactor evidence="1">
        <name>Ca(2+)</name>
        <dbReference type="ChEBI" id="CHEBI:29108"/>
    </cofactor>
</comment>
<keyword evidence="11" id="KW-1185">Reference proteome</keyword>
<evidence type="ECO:0000259" key="8">
    <source>
        <dbReference type="Pfam" id="PF14508"/>
    </source>
</evidence>
<protein>
    <submittedName>
        <fullName evidence="10">Glycoside hydrolase family 97 protein</fullName>
    </submittedName>
</protein>
<dbReference type="InterPro" id="IPR029486">
    <property type="entry name" value="GH97_N"/>
</dbReference>
<feature type="domain" description="Glycosyl-hydrolase 97 N-terminal" evidence="8">
    <location>
        <begin position="23"/>
        <end position="294"/>
    </location>
</feature>
<organism evidence="10 11">
    <name type="scientific">Alistipes intestinihominis</name>
    <dbReference type="NCBI Taxonomy" id="3133172"/>
    <lineage>
        <taxon>Bacteria</taxon>
        <taxon>Pseudomonadati</taxon>
        <taxon>Bacteroidota</taxon>
        <taxon>Bacteroidia</taxon>
        <taxon>Bacteroidales</taxon>
        <taxon>Rikenellaceae</taxon>
        <taxon>Alistipes</taxon>
    </lineage>
</organism>
<dbReference type="InterPro" id="IPR029483">
    <property type="entry name" value="GH97_C"/>
</dbReference>
<comment type="caution">
    <text evidence="10">The sequence shown here is derived from an EMBL/GenBank/DDBJ whole genome shotgun (WGS) entry which is preliminary data.</text>
</comment>